<comment type="caution">
    <text evidence="1">The sequence shown here is derived from an EMBL/GenBank/DDBJ whole genome shotgun (WGS) entry which is preliminary data.</text>
</comment>
<dbReference type="Gene3D" id="3.30.460.70">
    <property type="match status" value="1"/>
</dbReference>
<dbReference type="AlphaFoldDB" id="X0RS36"/>
<protein>
    <submittedName>
        <fullName evidence="1">Uncharacterized protein</fullName>
    </submittedName>
</protein>
<proteinExistence type="predicted"/>
<dbReference type="EMBL" id="BARS01005318">
    <property type="protein sequence ID" value="GAF71563.1"/>
    <property type="molecule type" value="Genomic_DNA"/>
</dbReference>
<sequence length="91" mass="10628">MKRASAESIRNVLWRVYPDLRHIWLVDRVFELPNEDDVRTLTTGAGIRTLDLEDCDDYALQMHAYARLRHEKWAFGEVIGYLSEGPLDTVH</sequence>
<evidence type="ECO:0000313" key="1">
    <source>
        <dbReference type="EMBL" id="GAF71563.1"/>
    </source>
</evidence>
<accession>X0RS36</accession>
<gene>
    <name evidence="1" type="ORF">S01H1_10426</name>
</gene>
<reference evidence="1" key="1">
    <citation type="journal article" date="2014" name="Front. Microbiol.">
        <title>High frequency of phylogenetically diverse reductive dehalogenase-homologous genes in deep subseafloor sedimentary metagenomes.</title>
        <authorList>
            <person name="Kawai M."/>
            <person name="Futagami T."/>
            <person name="Toyoda A."/>
            <person name="Takaki Y."/>
            <person name="Nishi S."/>
            <person name="Hori S."/>
            <person name="Arai W."/>
            <person name="Tsubouchi T."/>
            <person name="Morono Y."/>
            <person name="Uchiyama I."/>
            <person name="Ito T."/>
            <person name="Fujiyama A."/>
            <person name="Inagaki F."/>
            <person name="Takami H."/>
        </authorList>
    </citation>
    <scope>NUCLEOTIDE SEQUENCE</scope>
    <source>
        <strain evidence="1">Expedition CK06-06</strain>
    </source>
</reference>
<feature type="non-terminal residue" evidence="1">
    <location>
        <position position="91"/>
    </location>
</feature>
<organism evidence="1">
    <name type="scientific">marine sediment metagenome</name>
    <dbReference type="NCBI Taxonomy" id="412755"/>
    <lineage>
        <taxon>unclassified sequences</taxon>
        <taxon>metagenomes</taxon>
        <taxon>ecological metagenomes</taxon>
    </lineage>
</organism>
<name>X0RS36_9ZZZZ</name>